<dbReference type="Proteomes" id="UP000664169">
    <property type="component" value="Unassembled WGS sequence"/>
</dbReference>
<organism evidence="1 2">
    <name type="scientific">Gomphillus americanus</name>
    <dbReference type="NCBI Taxonomy" id="1940652"/>
    <lineage>
        <taxon>Eukaryota</taxon>
        <taxon>Fungi</taxon>
        <taxon>Dikarya</taxon>
        <taxon>Ascomycota</taxon>
        <taxon>Pezizomycotina</taxon>
        <taxon>Lecanoromycetes</taxon>
        <taxon>OSLEUM clade</taxon>
        <taxon>Ostropomycetidae</taxon>
        <taxon>Ostropales</taxon>
        <taxon>Graphidaceae</taxon>
        <taxon>Gomphilloideae</taxon>
        <taxon>Gomphillus</taxon>
    </lineage>
</organism>
<accession>A0A8H3FKI8</accession>
<comment type="caution">
    <text evidence="1">The sequence shown here is derived from an EMBL/GenBank/DDBJ whole genome shotgun (WGS) entry which is preliminary data.</text>
</comment>
<protein>
    <submittedName>
        <fullName evidence="1">Uncharacterized protein</fullName>
    </submittedName>
</protein>
<evidence type="ECO:0000313" key="1">
    <source>
        <dbReference type="EMBL" id="CAF9925094.1"/>
    </source>
</evidence>
<keyword evidence="2" id="KW-1185">Reference proteome</keyword>
<dbReference type="EMBL" id="CAJPDQ010000022">
    <property type="protein sequence ID" value="CAF9925094.1"/>
    <property type="molecule type" value="Genomic_DNA"/>
</dbReference>
<name>A0A8H3FKI8_9LECA</name>
<dbReference type="OrthoDB" id="5331193at2759"/>
<proteinExistence type="predicted"/>
<sequence>MNARAAPISSPIDSVSSVDAIQAQLRELDINIEPVPLLKDTDKSQWEPYGSLPCCVASKECWEVNYMPQGRDLIADVIQGIRKGLLYPKKMRAYLNGVSLLAADDAVRALVLSEMSSERASAKIINIPNTNTGRFCLQFPDGLRRTEVDTRVTSWIGKGEIEHFHIDGVSSGLWACLGPTSKNINKLRLTYQSKELHPDWYEGCVMAVTTYEEAMFLPAGSIYATVSLSTGWLTGINFHDQYSILGAIPAFLFTLECYKERYVDGDVDVFTKILDDALGSEEWPRQVVEDWWFHKGGRDLLLERRRKGLERAAQAVKNKGASPKALKKET</sequence>
<evidence type="ECO:0000313" key="2">
    <source>
        <dbReference type="Proteomes" id="UP000664169"/>
    </source>
</evidence>
<dbReference type="AlphaFoldDB" id="A0A8H3FKI8"/>
<gene>
    <name evidence="1" type="ORF">GOMPHAMPRED_003813</name>
</gene>
<reference evidence="1" key="1">
    <citation type="submission" date="2021-03" db="EMBL/GenBank/DDBJ databases">
        <authorList>
            <person name="Tagirdzhanova G."/>
        </authorList>
    </citation>
    <scope>NUCLEOTIDE SEQUENCE</scope>
</reference>